<gene>
    <name evidence="2" type="ORF">C8N30_2671</name>
</gene>
<comment type="caution">
    <text evidence="2">The sequence shown here is derived from an EMBL/GenBank/DDBJ whole genome shotgun (WGS) entry which is preliminary data.</text>
</comment>
<evidence type="ECO:0000259" key="1">
    <source>
        <dbReference type="SMART" id="SM00507"/>
    </source>
</evidence>
<dbReference type="AlphaFoldDB" id="A0A420DH88"/>
<dbReference type="STRING" id="1443111.Z949_1856"/>
<evidence type="ECO:0000313" key="3">
    <source>
        <dbReference type="Proteomes" id="UP000284407"/>
    </source>
</evidence>
<organism evidence="2 3">
    <name type="scientific">Sulfitobacter guttiformis</name>
    <dbReference type="NCBI Taxonomy" id="74349"/>
    <lineage>
        <taxon>Bacteria</taxon>
        <taxon>Pseudomonadati</taxon>
        <taxon>Pseudomonadota</taxon>
        <taxon>Alphaproteobacteria</taxon>
        <taxon>Rhodobacterales</taxon>
        <taxon>Roseobacteraceae</taxon>
        <taxon>Sulfitobacter</taxon>
    </lineage>
</organism>
<dbReference type="Proteomes" id="UP000284407">
    <property type="component" value="Unassembled WGS sequence"/>
</dbReference>
<feature type="domain" description="HNH nuclease" evidence="1">
    <location>
        <begin position="287"/>
        <end position="352"/>
    </location>
</feature>
<keyword evidence="3" id="KW-1185">Reference proteome</keyword>
<proteinExistence type="predicted"/>
<accession>A0A420DH88</accession>
<dbReference type="SMART" id="SM00507">
    <property type="entry name" value="HNHc"/>
    <property type="match status" value="1"/>
</dbReference>
<dbReference type="EMBL" id="RAQK01000002">
    <property type="protein sequence ID" value="RKE93594.1"/>
    <property type="molecule type" value="Genomic_DNA"/>
</dbReference>
<dbReference type="OrthoDB" id="9802640at2"/>
<dbReference type="CDD" id="cd00085">
    <property type="entry name" value="HNHc"/>
    <property type="match status" value="1"/>
</dbReference>
<sequence>MWNWDQGRLDYFQFDNLKKIARFSMKNDLRLTDRAALVADTGLPFLPDNPNYKPWRNYGRTFKLALLAASDGPGSQPTKLATLLAADGSITTDEYFHFLAEVTTDPSPALQAWDHTAEIRRPLLFTLKFLLARASIGIFTTGINDVIAAYAASGFVGDEGQMDFAPLATAGHTLATVDRQAAESIQVIAQISYLSLKSRNITVSLSQDDALEIFQQLEPVGGDPLASGDAEIFRITDLFEAEIDRLQLDYADTAVSDIEESGFSGDTTFAEGRKTRKTHLVIERNGKIRSEFFKAYPSAICDFCDTDTSTSYPWVERILDVHHLLPLCSGARTSKTGTMLDDLVAVCPTCHRGVHRYYDQWLKASSQKDFLDADQAKMVYDKAKVEFKAIP</sequence>
<evidence type="ECO:0000313" key="2">
    <source>
        <dbReference type="EMBL" id="RKE93594.1"/>
    </source>
</evidence>
<protein>
    <recommendedName>
        <fullName evidence="1">HNH nuclease domain-containing protein</fullName>
    </recommendedName>
</protein>
<reference evidence="2 3" key="1">
    <citation type="submission" date="2018-09" db="EMBL/GenBank/DDBJ databases">
        <title>Genomic Encyclopedia of Archaeal and Bacterial Type Strains, Phase II (KMG-II): from individual species to whole genera.</title>
        <authorList>
            <person name="Goeker M."/>
        </authorList>
    </citation>
    <scope>NUCLEOTIDE SEQUENCE [LARGE SCALE GENOMIC DNA]</scope>
    <source>
        <strain evidence="2 3">DSM 11458</strain>
    </source>
</reference>
<name>A0A420DH88_9RHOB</name>
<dbReference type="RefSeq" id="WP_025062357.1">
    <property type="nucleotide sequence ID" value="NZ_RAQK01000002.1"/>
</dbReference>
<dbReference type="InterPro" id="IPR003615">
    <property type="entry name" value="HNH_nuc"/>
</dbReference>